<dbReference type="Proteomes" id="UP000578449">
    <property type="component" value="Unassembled WGS sequence"/>
</dbReference>
<protein>
    <submittedName>
        <fullName evidence="2">ABC-type transport system involved in multi-copper enzyme maturation permease subunit</fullName>
    </submittedName>
</protein>
<organism evidence="2 3">
    <name type="scientific">Thermocatellispora tengchongensis</name>
    <dbReference type="NCBI Taxonomy" id="1073253"/>
    <lineage>
        <taxon>Bacteria</taxon>
        <taxon>Bacillati</taxon>
        <taxon>Actinomycetota</taxon>
        <taxon>Actinomycetes</taxon>
        <taxon>Streptosporangiales</taxon>
        <taxon>Streptosporangiaceae</taxon>
        <taxon>Thermocatellispora</taxon>
    </lineage>
</organism>
<keyword evidence="1" id="KW-0812">Transmembrane</keyword>
<comment type="caution">
    <text evidence="2">The sequence shown here is derived from an EMBL/GenBank/DDBJ whole genome shotgun (WGS) entry which is preliminary data.</text>
</comment>
<gene>
    <name evidence="2" type="ORF">HNP84_001783</name>
</gene>
<name>A0A840P3M1_9ACTN</name>
<keyword evidence="3" id="KW-1185">Reference proteome</keyword>
<dbReference type="EMBL" id="JACHGN010000003">
    <property type="protein sequence ID" value="MBB5132070.1"/>
    <property type="molecule type" value="Genomic_DNA"/>
</dbReference>
<feature type="transmembrane region" description="Helical" evidence="1">
    <location>
        <begin position="256"/>
        <end position="277"/>
    </location>
</feature>
<feature type="transmembrane region" description="Helical" evidence="1">
    <location>
        <begin position="174"/>
        <end position="196"/>
    </location>
</feature>
<feature type="transmembrane region" description="Helical" evidence="1">
    <location>
        <begin position="45"/>
        <end position="66"/>
    </location>
</feature>
<dbReference type="AlphaFoldDB" id="A0A840P3M1"/>
<proteinExistence type="predicted"/>
<feature type="transmembrane region" description="Helical" evidence="1">
    <location>
        <begin position="203"/>
        <end position="223"/>
    </location>
</feature>
<dbReference type="Pfam" id="PF12730">
    <property type="entry name" value="ABC2_membrane_4"/>
    <property type="match status" value="1"/>
</dbReference>
<reference evidence="2 3" key="1">
    <citation type="submission" date="2020-08" db="EMBL/GenBank/DDBJ databases">
        <title>Genomic Encyclopedia of Type Strains, Phase IV (KMG-IV): sequencing the most valuable type-strain genomes for metagenomic binning, comparative biology and taxonomic classification.</title>
        <authorList>
            <person name="Goeker M."/>
        </authorList>
    </citation>
    <scope>NUCLEOTIDE SEQUENCE [LARGE SCALE GENOMIC DNA]</scope>
    <source>
        <strain evidence="2 3">DSM 45615</strain>
    </source>
</reference>
<evidence type="ECO:0000256" key="1">
    <source>
        <dbReference type="SAM" id="Phobius"/>
    </source>
</evidence>
<feature type="transmembrane region" description="Helical" evidence="1">
    <location>
        <begin position="129"/>
        <end position="154"/>
    </location>
</feature>
<dbReference type="RefSeq" id="WP_185048859.1">
    <property type="nucleotide sequence ID" value="NZ_BAABIX010000027.1"/>
</dbReference>
<evidence type="ECO:0000313" key="3">
    <source>
        <dbReference type="Proteomes" id="UP000578449"/>
    </source>
</evidence>
<keyword evidence="1" id="KW-1133">Transmembrane helix</keyword>
<sequence length="282" mass="29443">MSTGTIARADVGHRRAAAVGEFRPATFADAVRAEWLKFRTMRATVINALATPVLGMAYAVMFGLSGARDYLEATPADQAAFDPGGVAMRSLVLAQITAALVGALMVTVEYRSRSMATTVTAVPRRTRLLAAKTLVVTAVMLVVGQITAFGTFLVGTSVLAGQGVPSLTLADPGAIGPVAGAGLYLGTLPVLGIAVGTLLRVSAGAVATLGVGLLLIPAMAPIYPEWLAEPVMKYWPTLAGYRLSAFVPDPDLPSGWQGYLLMCGFLAVLSAVTVYVFRRRDV</sequence>
<accession>A0A840P3M1</accession>
<feature type="transmembrane region" description="Helical" evidence="1">
    <location>
        <begin position="86"/>
        <end position="108"/>
    </location>
</feature>
<evidence type="ECO:0000313" key="2">
    <source>
        <dbReference type="EMBL" id="MBB5132070.1"/>
    </source>
</evidence>
<keyword evidence="1" id="KW-0472">Membrane</keyword>